<reference evidence="2 3" key="1">
    <citation type="submission" date="2020-08" db="EMBL/GenBank/DDBJ databases">
        <title>Genomic Encyclopedia of Type Strains, Phase IV (KMG-IV): sequencing the most valuable type-strain genomes for metagenomic binning, comparative biology and taxonomic classification.</title>
        <authorList>
            <person name="Goeker M."/>
        </authorList>
    </citation>
    <scope>NUCLEOTIDE SEQUENCE [LARGE SCALE GENOMIC DNA]</scope>
    <source>
        <strain evidence="2 3">YC6723</strain>
    </source>
</reference>
<evidence type="ECO:0000313" key="2">
    <source>
        <dbReference type="EMBL" id="MBB4153643.1"/>
    </source>
</evidence>
<dbReference type="AlphaFoldDB" id="A0A840F2R9"/>
<organism evidence="2 3">
    <name type="scientific">Sphingomonas jinjuensis</name>
    <dbReference type="NCBI Taxonomy" id="535907"/>
    <lineage>
        <taxon>Bacteria</taxon>
        <taxon>Pseudomonadati</taxon>
        <taxon>Pseudomonadota</taxon>
        <taxon>Alphaproteobacteria</taxon>
        <taxon>Sphingomonadales</taxon>
        <taxon>Sphingomonadaceae</taxon>
        <taxon>Sphingomonas</taxon>
    </lineage>
</organism>
<comment type="caution">
    <text evidence="2">The sequence shown here is derived from an EMBL/GenBank/DDBJ whole genome shotgun (WGS) entry which is preliminary data.</text>
</comment>
<feature type="region of interest" description="Disordered" evidence="1">
    <location>
        <begin position="1"/>
        <end position="21"/>
    </location>
</feature>
<dbReference type="Proteomes" id="UP000529795">
    <property type="component" value="Unassembled WGS sequence"/>
</dbReference>
<dbReference type="EMBL" id="JACIEV010000004">
    <property type="protein sequence ID" value="MBB4153643.1"/>
    <property type="molecule type" value="Genomic_DNA"/>
</dbReference>
<keyword evidence="3" id="KW-1185">Reference proteome</keyword>
<accession>A0A840F2R9</accession>
<evidence type="ECO:0000313" key="3">
    <source>
        <dbReference type="Proteomes" id="UP000529795"/>
    </source>
</evidence>
<proteinExistence type="predicted"/>
<evidence type="ECO:0000256" key="1">
    <source>
        <dbReference type="SAM" id="MobiDB-lite"/>
    </source>
</evidence>
<dbReference type="RefSeq" id="WP_183983445.1">
    <property type="nucleotide sequence ID" value="NZ_JACIEV010000004.1"/>
</dbReference>
<sequence length="358" mass="39643">MTAIRSLAHDPFAPTEPPALVSSRRQDGWSAISQRQFLEAIAEGLSVERAAMRVGLSPSAAYAFRRSARGAAFALGWRAASMIAREVVAETLMARALDGQEETITRDDGSTVTRRRYDNHLAIRLLNRLDRQAETLPDADCRAARIVALEFDAFLDVVERDEAPACAGLFLARRGEGLAAGEGQVPDLAPVYALAAADRLVRTGVATAAEVATDDLDVTQRAGWTAEQWARAEAAGLVALAPPQGDESDLPAIECEESQHSHTDDEQEDEIDGLVYRDRVTGEWRTLYPPPPYFDGREWGRFGELFYRRTLAPHELDLVEAQVGRLDPETLAERFAQYDDWMAAMRDREQRWATMRSG</sequence>
<gene>
    <name evidence="2" type="ORF">GGQ80_001549</name>
</gene>
<protein>
    <submittedName>
        <fullName evidence="2">Uncharacterized protein</fullName>
    </submittedName>
</protein>
<name>A0A840F2R9_9SPHN</name>